<evidence type="ECO:0000256" key="1">
    <source>
        <dbReference type="SAM" id="MobiDB-lite"/>
    </source>
</evidence>
<name>A0AAV8XC33_9CUCU</name>
<keyword evidence="3" id="KW-1185">Reference proteome</keyword>
<protein>
    <submittedName>
        <fullName evidence="2">Uncharacterized protein</fullName>
    </submittedName>
</protein>
<comment type="caution">
    <text evidence="2">The sequence shown here is derived from an EMBL/GenBank/DDBJ whole genome shotgun (WGS) entry which is preliminary data.</text>
</comment>
<evidence type="ECO:0000313" key="2">
    <source>
        <dbReference type="EMBL" id="KAJ8936061.1"/>
    </source>
</evidence>
<feature type="compositionally biased region" description="Basic and acidic residues" evidence="1">
    <location>
        <begin position="129"/>
        <end position="150"/>
    </location>
</feature>
<reference evidence="2" key="1">
    <citation type="journal article" date="2023" name="Insect Mol. Biol.">
        <title>Genome sequencing provides insights into the evolution of gene families encoding plant cell wall-degrading enzymes in longhorned beetles.</title>
        <authorList>
            <person name="Shin N.R."/>
            <person name="Okamura Y."/>
            <person name="Kirsch R."/>
            <person name="Pauchet Y."/>
        </authorList>
    </citation>
    <scope>NUCLEOTIDE SEQUENCE</scope>
    <source>
        <strain evidence="2">AMC_N1</strain>
    </source>
</reference>
<accession>A0AAV8XC33</accession>
<organism evidence="2 3">
    <name type="scientific">Aromia moschata</name>
    <dbReference type="NCBI Taxonomy" id="1265417"/>
    <lineage>
        <taxon>Eukaryota</taxon>
        <taxon>Metazoa</taxon>
        <taxon>Ecdysozoa</taxon>
        <taxon>Arthropoda</taxon>
        <taxon>Hexapoda</taxon>
        <taxon>Insecta</taxon>
        <taxon>Pterygota</taxon>
        <taxon>Neoptera</taxon>
        <taxon>Endopterygota</taxon>
        <taxon>Coleoptera</taxon>
        <taxon>Polyphaga</taxon>
        <taxon>Cucujiformia</taxon>
        <taxon>Chrysomeloidea</taxon>
        <taxon>Cerambycidae</taxon>
        <taxon>Cerambycinae</taxon>
        <taxon>Callichromatini</taxon>
        <taxon>Aromia</taxon>
    </lineage>
</organism>
<gene>
    <name evidence="2" type="ORF">NQ318_004962</name>
</gene>
<dbReference type="EMBL" id="JAPWTK010000791">
    <property type="protein sequence ID" value="KAJ8936061.1"/>
    <property type="molecule type" value="Genomic_DNA"/>
</dbReference>
<feature type="region of interest" description="Disordered" evidence="1">
    <location>
        <begin position="120"/>
        <end position="150"/>
    </location>
</feature>
<dbReference type="Proteomes" id="UP001162162">
    <property type="component" value="Unassembled WGS sequence"/>
</dbReference>
<proteinExistence type="predicted"/>
<dbReference type="AlphaFoldDB" id="A0AAV8XC33"/>
<evidence type="ECO:0000313" key="3">
    <source>
        <dbReference type="Proteomes" id="UP001162162"/>
    </source>
</evidence>
<sequence>MSLETISGYWKSRLLFSTKNKFMPERNRFPYMPLLCVGSYAKHPWDKNILSSVLQRGLWSHQPRSGHSPLGQAATTSEPIARLVLFLRYCPIFAVQSGRKRRYRVFVIAIDEDITYGADSKATRNSAHPPDKDNATSAPAKEHKTILLNP</sequence>